<name>A0ABW9J0U8_STRGJ</name>
<evidence type="ECO:0000313" key="1">
    <source>
        <dbReference type="EMBL" id="MFM9653772.1"/>
    </source>
</evidence>
<sequence>MARGKSSEPSPVYRYQALIRDHLADLSTAEQAVAAHLAAHPDELPFETADSLAKRLRVSAMTVVRAL</sequence>
<keyword evidence="2" id="KW-1185">Reference proteome</keyword>
<evidence type="ECO:0008006" key="3">
    <source>
        <dbReference type="Google" id="ProtNLM"/>
    </source>
</evidence>
<dbReference type="EMBL" id="JBJVNE010000350">
    <property type="protein sequence ID" value="MFM9653772.1"/>
    <property type="molecule type" value="Genomic_DNA"/>
</dbReference>
<comment type="caution">
    <text evidence="1">The sequence shown here is derived from an EMBL/GenBank/DDBJ whole genome shotgun (WGS) entry which is preliminary data.</text>
</comment>
<dbReference type="SUPFAM" id="SSF46689">
    <property type="entry name" value="Homeodomain-like"/>
    <property type="match status" value="1"/>
</dbReference>
<accession>A0ABW9J0U8</accession>
<proteinExistence type="predicted"/>
<dbReference type="InterPro" id="IPR036388">
    <property type="entry name" value="WH-like_DNA-bd_sf"/>
</dbReference>
<reference evidence="1 2" key="1">
    <citation type="submission" date="2024-12" db="EMBL/GenBank/DDBJ databases">
        <title>Forecasting of Potato common scab and diversities of Pathogenic streptomyces spp. in china.</title>
        <authorList>
            <person name="Handique U."/>
            <person name="Wu J."/>
        </authorList>
    </citation>
    <scope>NUCLEOTIDE SEQUENCE [LARGE SCALE GENOMIC DNA]</scope>
    <source>
        <strain evidence="1 2">ZRIMU1585</strain>
    </source>
</reference>
<dbReference type="InterPro" id="IPR009057">
    <property type="entry name" value="Homeodomain-like_sf"/>
</dbReference>
<gene>
    <name evidence="1" type="ORF">ACKI1S_48140</name>
</gene>
<organism evidence="1 2">
    <name type="scientific">Streptomyces galilaeus</name>
    <dbReference type="NCBI Taxonomy" id="33899"/>
    <lineage>
        <taxon>Bacteria</taxon>
        <taxon>Bacillati</taxon>
        <taxon>Actinomycetota</taxon>
        <taxon>Actinomycetes</taxon>
        <taxon>Kitasatosporales</taxon>
        <taxon>Streptomycetaceae</taxon>
        <taxon>Streptomyces</taxon>
    </lineage>
</organism>
<dbReference type="RefSeq" id="WP_409098005.1">
    <property type="nucleotide sequence ID" value="NZ_JBJVNE010000350.1"/>
</dbReference>
<evidence type="ECO:0000313" key="2">
    <source>
        <dbReference type="Proteomes" id="UP001631993"/>
    </source>
</evidence>
<feature type="non-terminal residue" evidence="1">
    <location>
        <position position="67"/>
    </location>
</feature>
<dbReference type="Proteomes" id="UP001631993">
    <property type="component" value="Unassembled WGS sequence"/>
</dbReference>
<protein>
    <recommendedName>
        <fullName evidence="3">MurR/RpiR family transcriptional regulator</fullName>
    </recommendedName>
</protein>
<dbReference type="Gene3D" id="1.10.10.10">
    <property type="entry name" value="Winged helix-like DNA-binding domain superfamily/Winged helix DNA-binding domain"/>
    <property type="match status" value="1"/>
</dbReference>